<evidence type="ECO:0000313" key="2">
    <source>
        <dbReference type="Proteomes" id="UP000006238"/>
    </source>
</evidence>
<accession>D4S1P8</accession>
<evidence type="ECO:0008006" key="3">
    <source>
        <dbReference type="Google" id="ProtNLM"/>
    </source>
</evidence>
<dbReference type="RefSeq" id="WP_005603952.1">
    <property type="nucleotide sequence ID" value="NZ_GG663524.1"/>
</dbReference>
<protein>
    <recommendedName>
        <fullName evidence="3">DUF4358 domain-containing protein</fullName>
    </recommendedName>
</protein>
<dbReference type="EMBL" id="ABWN01000035">
    <property type="protein sequence ID" value="EFF67796.1"/>
    <property type="molecule type" value="Genomic_DNA"/>
</dbReference>
<name>D4S1P8_9FIRM</name>
<comment type="caution">
    <text evidence="1">The sequence shown here is derived from an EMBL/GenBank/DDBJ whole genome shotgun (WGS) entry which is preliminary data.</text>
</comment>
<dbReference type="InterPro" id="IPR025648">
    <property type="entry name" value="DUF4358"/>
</dbReference>
<dbReference type="AlphaFoldDB" id="D4S1P8"/>
<dbReference type="Pfam" id="PF14270">
    <property type="entry name" value="DUF4358"/>
    <property type="match status" value="1"/>
</dbReference>
<dbReference type="HOGENOM" id="CLU_111487_0_0_9"/>
<gene>
    <name evidence="1" type="ORF">BUTYVIB_02020</name>
</gene>
<evidence type="ECO:0000313" key="1">
    <source>
        <dbReference type="EMBL" id="EFF67796.1"/>
    </source>
</evidence>
<organism evidence="1 2">
    <name type="scientific">Eshraghiella crossota DSM 2876</name>
    <dbReference type="NCBI Taxonomy" id="511680"/>
    <lineage>
        <taxon>Bacteria</taxon>
        <taxon>Bacillati</taxon>
        <taxon>Bacillota</taxon>
        <taxon>Clostridia</taxon>
        <taxon>Lachnospirales</taxon>
        <taxon>Lachnospiraceae</taxon>
        <taxon>Eshraghiella</taxon>
    </lineage>
</organism>
<keyword evidence="2" id="KW-1185">Reference proteome</keyword>
<sequence length="157" mass="17962">MSLRIKQMLVIAGLIAFILYISNKDSYRNPALETVMESVEESKVLGDMIKMSPTDIKKDYGFNINDYGEAFYYGYESIMDCDKVLIIRLNDESTGESIISMIDKKNDELKKLFQSYAPDQYTMLNNCILSQKGSYIIYIVSDKAEKIEKTVIKCLKG</sequence>
<proteinExistence type="predicted"/>
<reference evidence="1 2" key="1">
    <citation type="submission" date="2010-02" db="EMBL/GenBank/DDBJ databases">
        <authorList>
            <person name="Weinstock G."/>
            <person name="Sodergren E."/>
            <person name="Clifton S."/>
            <person name="Fulton L."/>
            <person name="Fulton B."/>
            <person name="Courtney L."/>
            <person name="Fronick C."/>
            <person name="Harrison M."/>
            <person name="Strong C."/>
            <person name="Farmer C."/>
            <person name="Delahaunty K."/>
            <person name="Markovic C."/>
            <person name="Hall O."/>
            <person name="Minx P."/>
            <person name="Tomlinson C."/>
            <person name="Mitreva M."/>
            <person name="Nelson J."/>
            <person name="Hou S."/>
            <person name="Wollam A."/>
            <person name="Pepin K.H."/>
            <person name="Johnson M."/>
            <person name="Bhonagiri V."/>
            <person name="Zhang X."/>
            <person name="Suruliraj S."/>
            <person name="Warren W."/>
            <person name="Chinwalla A."/>
            <person name="Mardis E.R."/>
            <person name="Wilson R.K."/>
        </authorList>
    </citation>
    <scope>NUCLEOTIDE SEQUENCE [LARGE SCALE GENOMIC DNA]</scope>
    <source>
        <strain evidence="1 2">DSM 2876</strain>
    </source>
</reference>
<dbReference type="STRING" id="45851.BHV86_08255"/>
<dbReference type="eggNOG" id="ENOG5032YIB">
    <property type="taxonomic scope" value="Bacteria"/>
</dbReference>
<dbReference type="GeneID" id="98917852"/>
<dbReference type="Proteomes" id="UP000006238">
    <property type="component" value="Unassembled WGS sequence"/>
</dbReference>